<dbReference type="Proteomes" id="UP000294565">
    <property type="component" value="Segment"/>
</dbReference>
<name>A0A482JCP1_9CAUD</name>
<reference evidence="1 2" key="1">
    <citation type="submission" date="2019-02" db="EMBL/GenBank/DDBJ databases">
        <authorList>
            <person name="Kanzanas C."/>
            <person name="Smith M.A."/>
            <person name="Zack K.M."/>
            <person name="Garlena R.A."/>
            <person name="Russell D.A."/>
            <person name="Pope W.H."/>
            <person name="Jacobs-Sera D."/>
            <person name="Hatfull G.F."/>
        </authorList>
    </citation>
    <scope>NUCLEOTIDE SEQUENCE [LARGE SCALE GENOMIC DNA]</scope>
</reference>
<evidence type="ECO:0000313" key="1">
    <source>
        <dbReference type="EMBL" id="QBP29741.1"/>
    </source>
</evidence>
<protein>
    <submittedName>
        <fullName evidence="1">Uncharacterized protein</fullName>
    </submittedName>
</protein>
<evidence type="ECO:0000313" key="2">
    <source>
        <dbReference type="Proteomes" id="UP000294565"/>
    </source>
</evidence>
<dbReference type="GeneID" id="63743076"/>
<dbReference type="EMBL" id="MK494099">
    <property type="protein sequence ID" value="QBP29741.1"/>
    <property type="molecule type" value="Genomic_DNA"/>
</dbReference>
<gene>
    <name evidence="1" type="primary">86</name>
    <name evidence="1" type="ORF">SEA_TYPHA_86</name>
</gene>
<accession>A0A482JCP1</accession>
<sequence length="244" mass="27395">MARPLTPREQWQRDRDRYLARKARNEFLLLPGSALVIDTPPVAVLTDGVVDKPLQTLDTRLTSRGEAVLNSLLLSWADSSNRPVVEHWMALQLRGMVAAPDDLPHNLRPDEGGAYWLCGNEVYLWTGGRYAIVTLPPPEPQHVITTDRPLTGDQVEQVRDAWNGTQLQTWGGELVAAPQRPAPPPAPVRHARYYQQQDLTAIGPCPRCGAIDVHWLRPPELPHPEPEPEVIRTCRDCGQEWGEK</sequence>
<dbReference type="KEGG" id="vg:63743076"/>
<keyword evidence="2" id="KW-1185">Reference proteome</keyword>
<proteinExistence type="predicted"/>
<dbReference type="RefSeq" id="YP_010049753.1">
    <property type="nucleotide sequence ID" value="NC_054393.1"/>
</dbReference>
<organism evidence="1 2">
    <name type="scientific">Mycobacterium phage Typha</name>
    <dbReference type="NCBI Taxonomy" id="2517971"/>
    <lineage>
        <taxon>Viruses</taxon>
        <taxon>Duplodnaviria</taxon>
        <taxon>Heunggongvirae</taxon>
        <taxon>Uroviricota</taxon>
        <taxon>Caudoviricetes</taxon>
        <taxon>Typhavirus</taxon>
        <taxon>Typhavirus typha</taxon>
    </lineage>
</organism>